<accession>A0A2W5NBT5</accession>
<dbReference type="Pfam" id="PF02627">
    <property type="entry name" value="CMD"/>
    <property type="match status" value="1"/>
</dbReference>
<proteinExistence type="predicted"/>
<gene>
    <name evidence="2" type="ORF">DI556_15355</name>
</gene>
<dbReference type="EMBL" id="QFPW01000013">
    <property type="protein sequence ID" value="PZQ48195.1"/>
    <property type="molecule type" value="Genomic_DNA"/>
</dbReference>
<dbReference type="PANTHER" id="PTHR34846">
    <property type="entry name" value="4-CARBOXYMUCONOLACTONE DECARBOXYLASE FAMILY PROTEIN (AFU_ORTHOLOGUE AFUA_6G11590)"/>
    <property type="match status" value="1"/>
</dbReference>
<dbReference type="GO" id="GO:0051920">
    <property type="term" value="F:peroxiredoxin activity"/>
    <property type="evidence" value="ECO:0007669"/>
    <property type="project" value="InterPro"/>
</dbReference>
<protein>
    <recommendedName>
        <fullName evidence="1">Carboxymuconolactone decarboxylase-like domain-containing protein</fullName>
    </recommendedName>
</protein>
<name>A0A2W5NBT5_RHOSU</name>
<dbReference type="InterPro" id="IPR029032">
    <property type="entry name" value="AhpD-like"/>
</dbReference>
<dbReference type="PANTHER" id="PTHR34846:SF11">
    <property type="entry name" value="4-CARBOXYMUCONOLACTONE DECARBOXYLASE FAMILY PROTEIN (AFU_ORTHOLOGUE AFUA_6G11590)"/>
    <property type="match status" value="1"/>
</dbReference>
<evidence type="ECO:0000259" key="1">
    <source>
        <dbReference type="Pfam" id="PF02627"/>
    </source>
</evidence>
<evidence type="ECO:0000313" key="2">
    <source>
        <dbReference type="EMBL" id="PZQ48195.1"/>
    </source>
</evidence>
<dbReference type="Gene3D" id="1.20.1290.10">
    <property type="entry name" value="AhpD-like"/>
    <property type="match status" value="1"/>
</dbReference>
<reference evidence="2 3" key="1">
    <citation type="submission" date="2017-08" db="EMBL/GenBank/DDBJ databases">
        <title>Infants hospitalized years apart are colonized by the same room-sourced microbial strains.</title>
        <authorList>
            <person name="Brooks B."/>
            <person name="Olm M.R."/>
            <person name="Firek B.A."/>
            <person name="Baker R."/>
            <person name="Thomas B.C."/>
            <person name="Morowitz M.J."/>
            <person name="Banfield J.F."/>
        </authorList>
    </citation>
    <scope>NUCLEOTIDE SEQUENCE [LARGE SCALE GENOMIC DNA]</scope>
    <source>
        <strain evidence="2">S2_005_002_R2_34</strain>
    </source>
</reference>
<evidence type="ECO:0000313" key="3">
    <source>
        <dbReference type="Proteomes" id="UP000249185"/>
    </source>
</evidence>
<dbReference type="SUPFAM" id="SSF69118">
    <property type="entry name" value="AhpD-like"/>
    <property type="match status" value="1"/>
</dbReference>
<sequence length="179" mass="18775">MLIGARDKDAFTPVQRRTYDLIASGPRRDVPYPFLAMLDAPGLADAIQAVGAAIRFDGALDAPAREVAIMAAAGAFGSGYEWDYHAAIARDLGMSEAVIAATLSGAVETIPEDRAACLVITLCRAAVREHRVPPDTLAELAALLGRTAASEVVAISGYYPLLALFLSAGGLDHPPPEMK</sequence>
<feature type="domain" description="Carboxymuconolactone decarboxylase-like" evidence="1">
    <location>
        <begin position="41"/>
        <end position="109"/>
    </location>
</feature>
<organism evidence="2 3">
    <name type="scientific">Rhodovulum sulfidophilum</name>
    <name type="common">Rhodobacter sulfidophilus</name>
    <dbReference type="NCBI Taxonomy" id="35806"/>
    <lineage>
        <taxon>Bacteria</taxon>
        <taxon>Pseudomonadati</taxon>
        <taxon>Pseudomonadota</taxon>
        <taxon>Alphaproteobacteria</taxon>
        <taxon>Rhodobacterales</taxon>
        <taxon>Paracoccaceae</taxon>
        <taxon>Rhodovulum</taxon>
    </lineage>
</organism>
<comment type="caution">
    <text evidence="2">The sequence shown here is derived from an EMBL/GenBank/DDBJ whole genome shotgun (WGS) entry which is preliminary data.</text>
</comment>
<dbReference type="AlphaFoldDB" id="A0A2W5NBT5"/>
<dbReference type="Proteomes" id="UP000249185">
    <property type="component" value="Unassembled WGS sequence"/>
</dbReference>
<dbReference type="InterPro" id="IPR003779">
    <property type="entry name" value="CMD-like"/>
</dbReference>